<evidence type="ECO:0000256" key="3">
    <source>
        <dbReference type="ARBA" id="ARBA00022685"/>
    </source>
</evidence>
<keyword evidence="4 7" id="KW-0732">Signal</keyword>
<sequence>MATHVAFGFLIFTILLASISSQGKYMQMYCGRKLAFTLASICGEAPVKRSGQRQDWPWIDMQKARTLTRNKRQIISECCEKPCTIDELMSYCPTSIMI</sequence>
<dbReference type="GO" id="GO:0005179">
    <property type="term" value="F:hormone activity"/>
    <property type="evidence" value="ECO:0007669"/>
    <property type="project" value="InterPro"/>
</dbReference>
<dbReference type="SUPFAM" id="SSF56994">
    <property type="entry name" value="Insulin-like"/>
    <property type="match status" value="1"/>
</dbReference>
<evidence type="ECO:0000259" key="8">
    <source>
        <dbReference type="SMART" id="SM00078"/>
    </source>
</evidence>
<dbReference type="GO" id="GO:0005576">
    <property type="term" value="C:extracellular region"/>
    <property type="evidence" value="ECO:0007669"/>
    <property type="project" value="UniProtKB-SubCell"/>
</dbReference>
<dbReference type="AlphaFoldDB" id="A0A194RFE4"/>
<evidence type="ECO:0000313" key="10">
    <source>
        <dbReference type="Proteomes" id="UP000053240"/>
    </source>
</evidence>
<dbReference type="PANTHER" id="PTHR13647">
    <property type="entry name" value="INSULIN-LIKE PEPTIDE 2-RELATED"/>
    <property type="match status" value="1"/>
</dbReference>
<feature type="signal peptide" evidence="7">
    <location>
        <begin position="1"/>
        <end position="21"/>
    </location>
</feature>
<dbReference type="CDD" id="cd04366">
    <property type="entry name" value="IlGF_insulin_bombyxin_like"/>
    <property type="match status" value="1"/>
</dbReference>
<dbReference type="InterPro" id="IPR016179">
    <property type="entry name" value="Insulin-like"/>
</dbReference>
<comment type="subcellular location">
    <subcellularLocation>
        <location evidence="6">Secreted</location>
    </subcellularLocation>
</comment>
<dbReference type="Gene3D" id="1.10.100.10">
    <property type="entry name" value="Insulin-like"/>
    <property type="match status" value="1"/>
</dbReference>
<dbReference type="InterPro" id="IPR022353">
    <property type="entry name" value="Insulin_CS"/>
</dbReference>
<dbReference type="FunCoup" id="A0A194RFE4">
    <property type="interactions" value="191"/>
</dbReference>
<keyword evidence="5" id="KW-1015">Disulfide bond</keyword>
<gene>
    <name evidence="9" type="ORF">RR48_08139</name>
</gene>
<dbReference type="PROSITE" id="PS00262">
    <property type="entry name" value="INSULIN"/>
    <property type="match status" value="1"/>
</dbReference>
<evidence type="ECO:0000256" key="4">
    <source>
        <dbReference type="ARBA" id="ARBA00022729"/>
    </source>
</evidence>
<reference evidence="9 10" key="1">
    <citation type="journal article" date="2015" name="Nat. Commun.">
        <title>Outbred genome sequencing and CRISPR/Cas9 gene editing in butterflies.</title>
        <authorList>
            <person name="Li X."/>
            <person name="Fan D."/>
            <person name="Zhang W."/>
            <person name="Liu G."/>
            <person name="Zhang L."/>
            <person name="Zhao L."/>
            <person name="Fang X."/>
            <person name="Chen L."/>
            <person name="Dong Y."/>
            <person name="Chen Y."/>
            <person name="Ding Y."/>
            <person name="Zhao R."/>
            <person name="Feng M."/>
            <person name="Zhu Y."/>
            <person name="Feng Y."/>
            <person name="Jiang X."/>
            <person name="Zhu D."/>
            <person name="Xiang H."/>
            <person name="Feng X."/>
            <person name="Li S."/>
            <person name="Wang J."/>
            <person name="Zhang G."/>
            <person name="Kronforst M.R."/>
            <person name="Wang W."/>
        </authorList>
    </citation>
    <scope>NUCLEOTIDE SEQUENCE [LARGE SCALE GENOMIC DNA]</scope>
    <source>
        <strain evidence="9">Ya'a_city_454_Pm</strain>
        <tissue evidence="9">Whole body</tissue>
    </source>
</reference>
<dbReference type="EMBL" id="KQ460211">
    <property type="protein sequence ID" value="KPJ16548.1"/>
    <property type="molecule type" value="Genomic_DNA"/>
</dbReference>
<dbReference type="InterPro" id="IPR022352">
    <property type="entry name" value="Ins/IGF/rlx"/>
</dbReference>
<name>A0A194RFE4_PAPMA</name>
<keyword evidence="3" id="KW-0165">Cleavage on pair of basic residues</keyword>
<accession>A0A194RFE4</accession>
<evidence type="ECO:0000256" key="2">
    <source>
        <dbReference type="ARBA" id="ARBA00011207"/>
    </source>
</evidence>
<dbReference type="SMART" id="SM00078">
    <property type="entry name" value="IlGF"/>
    <property type="match status" value="1"/>
</dbReference>
<evidence type="ECO:0000256" key="1">
    <source>
        <dbReference type="ARBA" id="ARBA00009034"/>
    </source>
</evidence>
<comment type="similarity">
    <text evidence="1 6">Belongs to the insulin family.</text>
</comment>
<proteinExistence type="inferred from homology"/>
<feature type="domain" description="Insulin-like" evidence="8">
    <location>
        <begin position="27"/>
        <end position="92"/>
    </location>
</feature>
<comment type="subunit">
    <text evidence="2">Heterodimer of a B chain and an A chain linked by two disulfide bonds.</text>
</comment>
<dbReference type="Pfam" id="PF00049">
    <property type="entry name" value="Insulin"/>
    <property type="match status" value="1"/>
</dbReference>
<dbReference type="PANTHER" id="PTHR13647:SF4">
    <property type="entry name" value="INSULIN-LIKE PEPTIDE 1-RELATED"/>
    <property type="match status" value="1"/>
</dbReference>
<feature type="chain" id="PRO_5008265141" evidence="7">
    <location>
        <begin position="22"/>
        <end position="98"/>
    </location>
</feature>
<evidence type="ECO:0000256" key="5">
    <source>
        <dbReference type="ARBA" id="ARBA00023157"/>
    </source>
</evidence>
<evidence type="ECO:0000313" key="9">
    <source>
        <dbReference type="EMBL" id="KPJ16548.1"/>
    </source>
</evidence>
<dbReference type="InterPro" id="IPR036438">
    <property type="entry name" value="Insulin-like_sf"/>
</dbReference>
<protein>
    <submittedName>
        <fullName evidence="9">Bombyxin A-2-like</fullName>
    </submittedName>
</protein>
<dbReference type="PRINTS" id="PR00276">
    <property type="entry name" value="INSULINFAMLY"/>
</dbReference>
<keyword evidence="10" id="KW-1185">Reference proteome</keyword>
<dbReference type="InParanoid" id="A0A194RFE4"/>
<evidence type="ECO:0000256" key="6">
    <source>
        <dbReference type="RuleBase" id="RU000406"/>
    </source>
</evidence>
<organism evidence="9 10">
    <name type="scientific">Papilio machaon</name>
    <name type="common">Old World swallowtail butterfly</name>
    <dbReference type="NCBI Taxonomy" id="76193"/>
    <lineage>
        <taxon>Eukaryota</taxon>
        <taxon>Metazoa</taxon>
        <taxon>Ecdysozoa</taxon>
        <taxon>Arthropoda</taxon>
        <taxon>Hexapoda</taxon>
        <taxon>Insecta</taxon>
        <taxon>Pterygota</taxon>
        <taxon>Neoptera</taxon>
        <taxon>Endopterygota</taxon>
        <taxon>Lepidoptera</taxon>
        <taxon>Glossata</taxon>
        <taxon>Ditrysia</taxon>
        <taxon>Papilionoidea</taxon>
        <taxon>Papilionidae</taxon>
        <taxon>Papilioninae</taxon>
        <taxon>Papilio</taxon>
    </lineage>
</organism>
<dbReference type="Proteomes" id="UP000053240">
    <property type="component" value="Unassembled WGS sequence"/>
</dbReference>
<keyword evidence="6" id="KW-0964">Secreted</keyword>
<evidence type="ECO:0000256" key="7">
    <source>
        <dbReference type="SAM" id="SignalP"/>
    </source>
</evidence>